<reference evidence="3 4" key="1">
    <citation type="submission" date="2025-04" db="UniProtKB">
        <authorList>
            <consortium name="RefSeq"/>
        </authorList>
    </citation>
    <scope>IDENTIFICATION</scope>
</reference>
<feature type="compositionally biased region" description="Low complexity" evidence="1">
    <location>
        <begin position="470"/>
        <end position="481"/>
    </location>
</feature>
<dbReference type="Proteomes" id="UP000515152">
    <property type="component" value="Chromosome 11"/>
</dbReference>
<dbReference type="OrthoDB" id="10545408at2759"/>
<evidence type="ECO:0000256" key="1">
    <source>
        <dbReference type="SAM" id="MobiDB-lite"/>
    </source>
</evidence>
<feature type="region of interest" description="Disordered" evidence="1">
    <location>
        <begin position="412"/>
        <end position="500"/>
    </location>
</feature>
<gene>
    <name evidence="3 4" type="primary">LOC116222415</name>
</gene>
<feature type="compositionally biased region" description="Polar residues" evidence="1">
    <location>
        <begin position="416"/>
        <end position="434"/>
    </location>
</feature>
<evidence type="ECO:0000313" key="3">
    <source>
        <dbReference type="RefSeq" id="XP_031432169.1"/>
    </source>
</evidence>
<dbReference type="GeneID" id="116222415"/>
<feature type="region of interest" description="Disordered" evidence="1">
    <location>
        <begin position="188"/>
        <end position="238"/>
    </location>
</feature>
<keyword evidence="2" id="KW-1185">Reference proteome</keyword>
<accession>A0A6P8GAK9</accession>
<name>A0A6P8GAK9_CLUHA</name>
<sequence>MLVNKTSGRWRLASHLPNRRIVKLDKKTHEDVIAIIENLSNEQWGTLTKDFNDVTRVDFAKICVGIVQHLTDTTYKNIKLAIEQMVSLSQKPKEDTIQGSKPSATAALRPPTIVPPMESPQGNAVVAEIVQEVKLALSAALDNRVSGKDSSSATTEGWSALFLRLEEDTLSALRARLDCSDFIAQKTKASCPSSEDLQMDSEVKETSGLAVPSDEERSTPQPEDGVDEPETSSKEEEVTTACTNEVISQMYDAYQLAELEEQRLRAARERESEVSLLTDHFVDSVMIQLKELASPGKTSAFQWIPKDVLLPAIRASHAADQDVFSPQFQIIAQQKVQEVLYWPLTGEAPSGHAPSAATDIVGALVRGMSNLSHSVGTFNSAEGDNDTSGSAQHIYNSVQDKVKVYLWGTKPHQQDSDSQLVESSNAYDTESSGETSEDDFNLASSEDGASPQPSQTSPFLEKKHSNNVARSRSPQPSQTSPFLEPQSSPASSPMRHLLDTPSWRTVVNRVRKLLCCSSPSETVTQTKDEDTSSVAEAGTSALHNLSEAHVSDIIVIMDREDTFFPV</sequence>
<evidence type="ECO:0000313" key="4">
    <source>
        <dbReference type="RefSeq" id="XP_031432170.1"/>
    </source>
</evidence>
<dbReference type="KEGG" id="char:116222415"/>
<dbReference type="RefSeq" id="XP_031432169.1">
    <property type="nucleotide sequence ID" value="XM_031576309.2"/>
</dbReference>
<dbReference type="AlphaFoldDB" id="A0A6P8GAK9"/>
<organism evidence="2 4">
    <name type="scientific">Clupea harengus</name>
    <name type="common">Atlantic herring</name>
    <dbReference type="NCBI Taxonomy" id="7950"/>
    <lineage>
        <taxon>Eukaryota</taxon>
        <taxon>Metazoa</taxon>
        <taxon>Chordata</taxon>
        <taxon>Craniata</taxon>
        <taxon>Vertebrata</taxon>
        <taxon>Euteleostomi</taxon>
        <taxon>Actinopterygii</taxon>
        <taxon>Neopterygii</taxon>
        <taxon>Teleostei</taxon>
        <taxon>Clupei</taxon>
        <taxon>Clupeiformes</taxon>
        <taxon>Clupeoidei</taxon>
        <taxon>Clupeidae</taxon>
        <taxon>Clupea</taxon>
    </lineage>
</organism>
<protein>
    <submittedName>
        <fullName evidence="3 4">Uncharacterized protein LOC116222415</fullName>
    </submittedName>
</protein>
<evidence type="ECO:0000313" key="2">
    <source>
        <dbReference type="Proteomes" id="UP000515152"/>
    </source>
</evidence>
<dbReference type="RefSeq" id="XP_031432170.1">
    <property type="nucleotide sequence ID" value="XM_031576310.2"/>
</dbReference>
<proteinExistence type="predicted"/>